<dbReference type="Gene3D" id="3.40.50.2000">
    <property type="entry name" value="Glycogen Phosphorylase B"/>
    <property type="match status" value="1"/>
</dbReference>
<accession>A0A1Y1YFJ2</accession>
<organism evidence="4 5">
    <name type="scientific">Basidiobolus meristosporus CBS 931.73</name>
    <dbReference type="NCBI Taxonomy" id="1314790"/>
    <lineage>
        <taxon>Eukaryota</taxon>
        <taxon>Fungi</taxon>
        <taxon>Fungi incertae sedis</taxon>
        <taxon>Zoopagomycota</taxon>
        <taxon>Entomophthoromycotina</taxon>
        <taxon>Basidiobolomycetes</taxon>
        <taxon>Basidiobolales</taxon>
        <taxon>Basidiobolaceae</taxon>
        <taxon>Basidiobolus</taxon>
    </lineage>
</organism>
<evidence type="ECO:0000313" key="5">
    <source>
        <dbReference type="Proteomes" id="UP000193498"/>
    </source>
</evidence>
<dbReference type="AlphaFoldDB" id="A0A1Y1YFJ2"/>
<keyword evidence="1" id="KW-0328">Glycosyltransferase</keyword>
<dbReference type="InterPro" id="IPR050271">
    <property type="entry name" value="UDP-glycosyltransferase"/>
</dbReference>
<evidence type="ECO:0000256" key="2">
    <source>
        <dbReference type="ARBA" id="ARBA00022679"/>
    </source>
</evidence>
<dbReference type="STRING" id="1314790.A0A1Y1YFJ2"/>
<dbReference type="InParanoid" id="A0A1Y1YFJ2"/>
<comment type="caution">
    <text evidence="4">The sequence shown here is derived from an EMBL/GenBank/DDBJ whole genome shotgun (WGS) entry which is preliminary data.</text>
</comment>
<dbReference type="SUPFAM" id="SSF53756">
    <property type="entry name" value="UDP-Glycosyltransferase/glycogen phosphorylase"/>
    <property type="match status" value="1"/>
</dbReference>
<keyword evidence="3" id="KW-0812">Transmembrane</keyword>
<dbReference type="Pfam" id="PF00201">
    <property type="entry name" value="UDPGT"/>
    <property type="match status" value="1"/>
</dbReference>
<keyword evidence="2 4" id="KW-0808">Transferase</keyword>
<gene>
    <name evidence="4" type="ORF">K493DRAFT_217039</name>
</gene>
<evidence type="ECO:0000256" key="3">
    <source>
        <dbReference type="SAM" id="Phobius"/>
    </source>
</evidence>
<keyword evidence="3" id="KW-1133">Transmembrane helix</keyword>
<evidence type="ECO:0000256" key="1">
    <source>
        <dbReference type="ARBA" id="ARBA00022676"/>
    </source>
</evidence>
<name>A0A1Y1YFJ2_9FUNG</name>
<feature type="transmembrane region" description="Helical" evidence="3">
    <location>
        <begin position="273"/>
        <end position="301"/>
    </location>
</feature>
<protein>
    <submittedName>
        <fullName evidence="4">UDP-Glycosyltransferase/glycogen phosphorylase</fullName>
    </submittedName>
</protein>
<sequence length="310" mass="34383">MGPSYRRQLKVFEEVGIEPYTTLIQACEKSLVFVASVPWIDQPRPVPPNVHYIGPTLSQSYESLSHELQQFLDTHKRSIYIAFGSLTAVKPTEFDALVQSLSVAYHAGLIDGVVWGLMNTHAHELNAVTYTNYTAPQRAVLKHPSVKLFISHCGLGSIHEAMEAGTPILGIPGFSDQPSNALIIEAMNAGMRISWKDVGTSRMHSALEHILGGHSAKEIETTVTELKRLINIFNRRIGYAADLVEMMAVPGMLELIKPADQRMPWWKANNLDLWVAIVTVLTLFSASVIYLGINLLARLVFTSPAKIKRL</sequence>
<keyword evidence="5" id="KW-1185">Reference proteome</keyword>
<evidence type="ECO:0000313" key="4">
    <source>
        <dbReference type="EMBL" id="ORX96673.1"/>
    </source>
</evidence>
<dbReference type="Proteomes" id="UP000193498">
    <property type="component" value="Unassembled WGS sequence"/>
</dbReference>
<dbReference type="GO" id="GO:0008194">
    <property type="term" value="F:UDP-glycosyltransferase activity"/>
    <property type="evidence" value="ECO:0007669"/>
    <property type="project" value="InterPro"/>
</dbReference>
<dbReference type="InterPro" id="IPR002213">
    <property type="entry name" value="UDP_glucos_trans"/>
</dbReference>
<dbReference type="OrthoDB" id="5835829at2759"/>
<dbReference type="CDD" id="cd03784">
    <property type="entry name" value="GT1_Gtf-like"/>
    <property type="match status" value="1"/>
</dbReference>
<keyword evidence="3" id="KW-0472">Membrane</keyword>
<dbReference type="EMBL" id="MCFE01000149">
    <property type="protein sequence ID" value="ORX96673.1"/>
    <property type="molecule type" value="Genomic_DNA"/>
</dbReference>
<proteinExistence type="predicted"/>
<reference evidence="4 5" key="1">
    <citation type="submission" date="2016-07" db="EMBL/GenBank/DDBJ databases">
        <title>Pervasive Adenine N6-methylation of Active Genes in Fungi.</title>
        <authorList>
            <consortium name="DOE Joint Genome Institute"/>
            <person name="Mondo S.J."/>
            <person name="Dannebaum R.O."/>
            <person name="Kuo R.C."/>
            <person name="Labutti K."/>
            <person name="Haridas S."/>
            <person name="Kuo A."/>
            <person name="Salamov A."/>
            <person name="Ahrendt S.R."/>
            <person name="Lipzen A."/>
            <person name="Sullivan W."/>
            <person name="Andreopoulos W.B."/>
            <person name="Clum A."/>
            <person name="Lindquist E."/>
            <person name="Daum C."/>
            <person name="Ramamoorthy G.K."/>
            <person name="Gryganskyi A."/>
            <person name="Culley D."/>
            <person name="Magnuson J.K."/>
            <person name="James T.Y."/>
            <person name="O'Malley M.A."/>
            <person name="Stajich J.E."/>
            <person name="Spatafora J.W."/>
            <person name="Visel A."/>
            <person name="Grigoriev I.V."/>
        </authorList>
    </citation>
    <scope>NUCLEOTIDE SEQUENCE [LARGE SCALE GENOMIC DNA]</scope>
    <source>
        <strain evidence="4 5">CBS 931.73</strain>
    </source>
</reference>
<dbReference type="PANTHER" id="PTHR48043">
    <property type="entry name" value="EG:EG0003.4 PROTEIN-RELATED"/>
    <property type="match status" value="1"/>
</dbReference>
<dbReference type="PANTHER" id="PTHR48043:SF145">
    <property type="entry name" value="FI06409P-RELATED"/>
    <property type="match status" value="1"/>
</dbReference>